<name>A0A0F3RFG8_9RICK</name>
<proteinExistence type="predicted"/>
<reference evidence="1 2" key="1">
    <citation type="submission" date="2015-01" db="EMBL/GenBank/DDBJ databases">
        <title>Genome Sequencing of Rickettsiales /home/snadendla/prok_pipe/test/illegal_ec_num.txt.</title>
        <authorList>
            <person name="Daugherty S.C."/>
            <person name="Su Q."/>
            <person name="Abolude K."/>
            <person name="Beier-Sexton M."/>
            <person name="Carlyon J.A."/>
            <person name="Carter R."/>
            <person name="Day N.P."/>
            <person name="Dumler S.J."/>
            <person name="Dyachenko V."/>
            <person name="Godinez A."/>
            <person name="Kurtti T.J."/>
            <person name="Lichay M."/>
            <person name="Mullins K.E."/>
            <person name="Ott S."/>
            <person name="Pappas-Brown V."/>
            <person name="Paris D.H."/>
            <person name="Patel P."/>
            <person name="Richards A.L."/>
            <person name="Sadzewicz L."/>
            <person name="Sears K."/>
            <person name="Seidman D."/>
            <person name="Sengamalay N."/>
            <person name="Stenos J."/>
            <person name="Tallon L.J."/>
            <person name="Vincent G."/>
            <person name="Fraser C.M."/>
            <person name="Munderloh U."/>
            <person name="Dunning-Hotopp J.C."/>
        </authorList>
    </citation>
    <scope>NUCLEOTIDE SEQUENCE [LARGE SCALE GENOMIC DNA]</scope>
    <source>
        <strain evidence="1 2">T170-B</strain>
    </source>
</reference>
<keyword evidence="1" id="KW-0687">Ribonucleoprotein</keyword>
<comment type="caution">
    <text evidence="1">The sequence shown here is derived from an EMBL/GenBank/DDBJ whole genome shotgun (WGS) entry which is preliminary data.</text>
</comment>
<organism evidence="1 2">
    <name type="scientific">Rickettsia argasii T170-B</name>
    <dbReference type="NCBI Taxonomy" id="1268837"/>
    <lineage>
        <taxon>Bacteria</taxon>
        <taxon>Pseudomonadati</taxon>
        <taxon>Pseudomonadota</taxon>
        <taxon>Alphaproteobacteria</taxon>
        <taxon>Rickettsiales</taxon>
        <taxon>Rickettsiaceae</taxon>
        <taxon>Rickettsieae</taxon>
        <taxon>Rickettsia</taxon>
        <taxon>spotted fever group</taxon>
    </lineage>
</organism>
<dbReference type="PATRIC" id="fig|1268837.3.peg.842"/>
<evidence type="ECO:0000313" key="2">
    <source>
        <dbReference type="Proteomes" id="UP000033736"/>
    </source>
</evidence>
<sequence length="32" mass="3578">MVQENKNFATAQAKSIRVSSRKLNLVAAFIEI</sequence>
<protein>
    <submittedName>
        <fullName evidence="1">Putative 50S ribosomal protein L22</fullName>
    </submittedName>
</protein>
<gene>
    <name evidence="1" type="ORF">RAT170B_0722</name>
</gene>
<dbReference type="Proteomes" id="UP000033736">
    <property type="component" value="Unassembled WGS sequence"/>
</dbReference>
<evidence type="ECO:0000313" key="1">
    <source>
        <dbReference type="EMBL" id="KJW05023.1"/>
    </source>
</evidence>
<keyword evidence="1" id="KW-0689">Ribosomal protein</keyword>
<accession>A0A0F3RFG8</accession>
<dbReference type="GO" id="GO:0005840">
    <property type="term" value="C:ribosome"/>
    <property type="evidence" value="ECO:0007669"/>
    <property type="project" value="UniProtKB-KW"/>
</dbReference>
<keyword evidence="2" id="KW-1185">Reference proteome</keyword>
<dbReference type="EMBL" id="LAOQ01000002">
    <property type="protein sequence ID" value="KJW05023.1"/>
    <property type="molecule type" value="Genomic_DNA"/>
</dbReference>
<dbReference type="AlphaFoldDB" id="A0A0F3RFG8"/>